<dbReference type="EMBL" id="QGKV02000759">
    <property type="protein sequence ID" value="KAF3560707.1"/>
    <property type="molecule type" value="Genomic_DNA"/>
</dbReference>
<comment type="caution">
    <text evidence="2">The sequence shown here is derived from an EMBL/GenBank/DDBJ whole genome shotgun (WGS) entry which is preliminary data.</text>
</comment>
<evidence type="ECO:0000313" key="2">
    <source>
        <dbReference type="EMBL" id="KAF3560707.1"/>
    </source>
</evidence>
<accession>A0ABQ7CLK7</accession>
<gene>
    <name evidence="2" type="ORF">DY000_02016340</name>
</gene>
<dbReference type="Proteomes" id="UP000266723">
    <property type="component" value="Unassembled WGS sequence"/>
</dbReference>
<reference evidence="2 3" key="1">
    <citation type="journal article" date="2020" name="BMC Genomics">
        <title>Intraspecific diversification of the crop wild relative Brassica cretica Lam. using demographic model selection.</title>
        <authorList>
            <person name="Kioukis A."/>
            <person name="Michalopoulou V.A."/>
            <person name="Briers L."/>
            <person name="Pirintsos S."/>
            <person name="Studholme D.J."/>
            <person name="Pavlidis P."/>
            <person name="Sarris P.F."/>
        </authorList>
    </citation>
    <scope>NUCLEOTIDE SEQUENCE [LARGE SCALE GENOMIC DNA]</scope>
    <source>
        <strain evidence="3">cv. PFS-1207/04</strain>
    </source>
</reference>
<evidence type="ECO:0000256" key="1">
    <source>
        <dbReference type="SAM" id="MobiDB-lite"/>
    </source>
</evidence>
<sequence>MVQFNFDLVKGHQCVRDVETSPEQEFQPENRRDAPTRAGGSFARESHAPPSPPDVRRSHRSRPPSVRRREAAAAGDFPVSHHRHWLPPATGLRRLAAMSRDYVHGRGHRDVWASDATLIVRAGVQRRWTCDATCAGHPIPHGVAPLLLTPPIPSPFSFNGNSDREETRDSLIETQNREFQRRECMAWDGSKSSDDELDEIDPTSHWASWIWFIQLAQWRVELVDPTRPMASWMWFVQLTQWRVRCGLSNVSYVAYPTCLMAGRSILVWLFRCSGIVCSGD</sequence>
<organism evidence="2 3">
    <name type="scientific">Brassica cretica</name>
    <name type="common">Mustard</name>
    <dbReference type="NCBI Taxonomy" id="69181"/>
    <lineage>
        <taxon>Eukaryota</taxon>
        <taxon>Viridiplantae</taxon>
        <taxon>Streptophyta</taxon>
        <taxon>Embryophyta</taxon>
        <taxon>Tracheophyta</taxon>
        <taxon>Spermatophyta</taxon>
        <taxon>Magnoliopsida</taxon>
        <taxon>eudicotyledons</taxon>
        <taxon>Gunneridae</taxon>
        <taxon>Pentapetalae</taxon>
        <taxon>rosids</taxon>
        <taxon>malvids</taxon>
        <taxon>Brassicales</taxon>
        <taxon>Brassicaceae</taxon>
        <taxon>Brassiceae</taxon>
        <taxon>Brassica</taxon>
    </lineage>
</organism>
<evidence type="ECO:0000313" key="3">
    <source>
        <dbReference type="Proteomes" id="UP000266723"/>
    </source>
</evidence>
<feature type="compositionally biased region" description="Basic residues" evidence="1">
    <location>
        <begin position="57"/>
        <end position="66"/>
    </location>
</feature>
<feature type="region of interest" description="Disordered" evidence="1">
    <location>
        <begin position="18"/>
        <end position="75"/>
    </location>
</feature>
<proteinExistence type="predicted"/>
<protein>
    <submittedName>
        <fullName evidence="2">Uncharacterized protein</fullName>
    </submittedName>
</protein>
<keyword evidence="3" id="KW-1185">Reference proteome</keyword>
<name>A0ABQ7CLK7_BRACR</name>